<evidence type="ECO:0000259" key="4">
    <source>
        <dbReference type="PROSITE" id="PS50043"/>
    </source>
</evidence>
<evidence type="ECO:0000256" key="2">
    <source>
        <dbReference type="ARBA" id="ARBA00023125"/>
    </source>
</evidence>
<dbReference type="Gene3D" id="3.40.50.2300">
    <property type="match status" value="1"/>
</dbReference>
<dbReference type="SMART" id="SM00448">
    <property type="entry name" value="REC"/>
    <property type="match status" value="1"/>
</dbReference>
<dbReference type="Pfam" id="PF00196">
    <property type="entry name" value="GerE"/>
    <property type="match status" value="1"/>
</dbReference>
<dbReference type="PROSITE" id="PS00622">
    <property type="entry name" value="HTH_LUXR_1"/>
    <property type="match status" value="1"/>
</dbReference>
<comment type="caution">
    <text evidence="6">The sequence shown here is derived from an EMBL/GenBank/DDBJ whole genome shotgun (WGS) entry which is preliminary data.</text>
</comment>
<dbReference type="InterPro" id="IPR011006">
    <property type="entry name" value="CheY-like_superfamily"/>
</dbReference>
<dbReference type="SUPFAM" id="SSF46894">
    <property type="entry name" value="C-terminal effector domain of the bipartite response regulators"/>
    <property type="match status" value="1"/>
</dbReference>
<evidence type="ECO:0000259" key="5">
    <source>
        <dbReference type="PROSITE" id="PS50110"/>
    </source>
</evidence>
<organism evidence="6 7">
    <name type="scientific">Novosphingobium ovatum</name>
    <dbReference type="NCBI Taxonomy" id="1908523"/>
    <lineage>
        <taxon>Bacteria</taxon>
        <taxon>Pseudomonadati</taxon>
        <taxon>Pseudomonadota</taxon>
        <taxon>Alphaproteobacteria</taxon>
        <taxon>Sphingomonadales</taxon>
        <taxon>Sphingomonadaceae</taxon>
        <taxon>Novosphingobium</taxon>
    </lineage>
</organism>
<dbReference type="PROSITE" id="PS50110">
    <property type="entry name" value="RESPONSE_REGULATORY"/>
    <property type="match status" value="1"/>
</dbReference>
<reference evidence="7" key="1">
    <citation type="submission" date="2020-01" db="EMBL/GenBank/DDBJ databases">
        <title>Sphingomonas sp. strain CSW-10.</title>
        <authorList>
            <person name="Chen W.-M."/>
        </authorList>
    </citation>
    <scope>NUCLEOTIDE SEQUENCE [LARGE SCALE GENOMIC DNA]</scope>
    <source>
        <strain evidence="7">FSY-8</strain>
    </source>
</reference>
<dbReference type="EMBL" id="JAAAPO010000001">
    <property type="protein sequence ID" value="NBC34999.1"/>
    <property type="molecule type" value="Genomic_DNA"/>
</dbReference>
<name>A0ABW9X908_9SPHN</name>
<dbReference type="InterPro" id="IPR016032">
    <property type="entry name" value="Sig_transdc_resp-reg_C-effctor"/>
</dbReference>
<proteinExistence type="predicted"/>
<evidence type="ECO:0000313" key="7">
    <source>
        <dbReference type="Proteomes" id="UP000753724"/>
    </source>
</evidence>
<dbReference type="RefSeq" id="WP_161716304.1">
    <property type="nucleotide sequence ID" value="NZ_JAAAPO010000001.1"/>
</dbReference>
<dbReference type="PANTHER" id="PTHR44591:SF3">
    <property type="entry name" value="RESPONSE REGULATORY DOMAIN-CONTAINING PROTEIN"/>
    <property type="match status" value="1"/>
</dbReference>
<keyword evidence="1 3" id="KW-0597">Phosphoprotein</keyword>
<dbReference type="PROSITE" id="PS50043">
    <property type="entry name" value="HTH_LUXR_2"/>
    <property type="match status" value="1"/>
</dbReference>
<keyword evidence="7" id="KW-1185">Reference proteome</keyword>
<keyword evidence="2" id="KW-0238">DNA-binding</keyword>
<dbReference type="InterPro" id="IPR036388">
    <property type="entry name" value="WH-like_DNA-bd_sf"/>
</dbReference>
<dbReference type="InterPro" id="IPR000792">
    <property type="entry name" value="Tscrpt_reg_LuxR_C"/>
</dbReference>
<gene>
    <name evidence="6" type="ORF">GTZ99_00325</name>
</gene>
<sequence length="308" mass="33384">MTAVSLPEHARTVLIVDDEPDALRMLTHALEGAELSVLVAVSGEAALGLLDHILPDLILMDAMMPGMTGFEATIRIKERAELAHVPVIFMTGLTQGEHVAQALESGGADYVRKPVDLAELIARVKMHLAKSRAAHASEASLDATGRLMIATDLTGRLLWCTPRAEASIARLEPGWDKESAGLPAAMAPLVERLLARGIKPGATTRVEQGQMIIEVTVVAAYRENEVLLRLNDLGHEDNIARLRDQLALTQREAEVLLWVGYGKASNDISDVLNISPRTVQKHLERIYVKLGVEKRSAAAAMAIRIIGQ</sequence>
<dbReference type="CDD" id="cd06170">
    <property type="entry name" value="LuxR_C_like"/>
    <property type="match status" value="1"/>
</dbReference>
<feature type="modified residue" description="4-aspartylphosphate" evidence="3">
    <location>
        <position position="61"/>
    </location>
</feature>
<dbReference type="SMART" id="SM00421">
    <property type="entry name" value="HTH_LUXR"/>
    <property type="match status" value="1"/>
</dbReference>
<feature type="domain" description="Response regulatory" evidence="5">
    <location>
        <begin position="12"/>
        <end position="128"/>
    </location>
</feature>
<feature type="domain" description="HTH luxR-type" evidence="4">
    <location>
        <begin position="241"/>
        <end position="306"/>
    </location>
</feature>
<evidence type="ECO:0000256" key="1">
    <source>
        <dbReference type="ARBA" id="ARBA00022553"/>
    </source>
</evidence>
<dbReference type="Pfam" id="PF00072">
    <property type="entry name" value="Response_reg"/>
    <property type="match status" value="1"/>
</dbReference>
<dbReference type="Gene3D" id="1.10.10.10">
    <property type="entry name" value="Winged helix-like DNA-binding domain superfamily/Winged helix DNA-binding domain"/>
    <property type="match status" value="1"/>
</dbReference>
<dbReference type="InterPro" id="IPR001789">
    <property type="entry name" value="Sig_transdc_resp-reg_receiver"/>
</dbReference>
<dbReference type="PANTHER" id="PTHR44591">
    <property type="entry name" value="STRESS RESPONSE REGULATOR PROTEIN 1"/>
    <property type="match status" value="1"/>
</dbReference>
<dbReference type="InterPro" id="IPR050595">
    <property type="entry name" value="Bact_response_regulator"/>
</dbReference>
<dbReference type="SUPFAM" id="SSF52172">
    <property type="entry name" value="CheY-like"/>
    <property type="match status" value="1"/>
</dbReference>
<accession>A0ABW9X908</accession>
<protein>
    <submittedName>
        <fullName evidence="6">Response regulator</fullName>
    </submittedName>
</protein>
<dbReference type="PRINTS" id="PR00038">
    <property type="entry name" value="HTHLUXR"/>
</dbReference>
<dbReference type="Proteomes" id="UP000753724">
    <property type="component" value="Unassembled WGS sequence"/>
</dbReference>
<evidence type="ECO:0000256" key="3">
    <source>
        <dbReference type="PROSITE-ProRule" id="PRU00169"/>
    </source>
</evidence>
<evidence type="ECO:0000313" key="6">
    <source>
        <dbReference type="EMBL" id="NBC34999.1"/>
    </source>
</evidence>